<protein>
    <submittedName>
        <fullName evidence="1">Uncharacterized protein</fullName>
    </submittedName>
</protein>
<gene>
    <name evidence="1" type="ORF">NLG97_g8797</name>
</gene>
<proteinExistence type="predicted"/>
<dbReference type="Proteomes" id="UP001148737">
    <property type="component" value="Unassembled WGS sequence"/>
</dbReference>
<evidence type="ECO:0000313" key="2">
    <source>
        <dbReference type="Proteomes" id="UP001148737"/>
    </source>
</evidence>
<evidence type="ECO:0000313" key="1">
    <source>
        <dbReference type="EMBL" id="KAJ3477607.1"/>
    </source>
</evidence>
<keyword evidence="2" id="KW-1185">Reference proteome</keyword>
<comment type="caution">
    <text evidence="1">The sequence shown here is derived from an EMBL/GenBank/DDBJ whole genome shotgun (WGS) entry which is preliminary data.</text>
</comment>
<reference evidence="1" key="1">
    <citation type="submission" date="2022-07" db="EMBL/GenBank/DDBJ databases">
        <title>Genome Sequence of Lecanicillium saksenae.</title>
        <authorList>
            <person name="Buettner E."/>
        </authorList>
    </citation>
    <scope>NUCLEOTIDE SEQUENCE</scope>
    <source>
        <strain evidence="1">VT-O1</strain>
    </source>
</reference>
<dbReference type="EMBL" id="JANAKD010001635">
    <property type="protein sequence ID" value="KAJ3477607.1"/>
    <property type="molecule type" value="Genomic_DNA"/>
</dbReference>
<name>A0ACC1QI16_9HYPO</name>
<sequence length="83" mass="8989">MAPSATQNLEKEDKARDAAFNKAMHGNSAQAKGGISAMFSKGGAAKQAAVDEYFKHWDNKPAENETAEERAARTAEYATLTRQ</sequence>
<organism evidence="1 2">
    <name type="scientific">Lecanicillium saksenae</name>
    <dbReference type="NCBI Taxonomy" id="468837"/>
    <lineage>
        <taxon>Eukaryota</taxon>
        <taxon>Fungi</taxon>
        <taxon>Dikarya</taxon>
        <taxon>Ascomycota</taxon>
        <taxon>Pezizomycotina</taxon>
        <taxon>Sordariomycetes</taxon>
        <taxon>Hypocreomycetidae</taxon>
        <taxon>Hypocreales</taxon>
        <taxon>Cordycipitaceae</taxon>
        <taxon>Lecanicillium</taxon>
    </lineage>
</organism>
<accession>A0ACC1QI16</accession>